<sequence>MKYFAVTVLGHIAEIPLDSMRHIVRNLFLILGEALKVCPSPASCPAGYRRDLLWALANCAKQVNPSSLEFPQRMAAWKLARGMTADPAAIVAEAAFGLLQQLAGPDMIQTKGKLEKLHAVYVKGLKSPHAIVRSAAAKFSAHLFTLLETVEFEEESANSSAPASKFKVTLKSALKVQGSLYQAAQTTGTADGVVEYFAHICSVRDPQQLMEEFNSLIQDLATFLVQNVEGSNGFHLYRGVEHLRHLVVDLIASKRLQNGQLRLEMINVIIGILVKSTRSDQTIAIGYVTCLQGLVELLGPAITVLSDPIHQTLIALMENNTEWGLAVAITECFDSLTTQIPELILPVFSFALQKVTDRPSRSYSYLLAVLASKWTRFAKYVSVELNTKLISTALGHIKEARAGHPVDDHVKLQSGWILLEGVLCLGPRIVKLYISQLLLLWKSVLAAPPKMSSNSMEVAYQLKARFLGLSALAVFVTRNGPLITSDISKRLSDMLHEMWSFVENIPESVLSNPETQHEENLVLSRLLQCYGLLAKYEVSEGYPASLLTRSTHFILDPEYLLSRCKDECESIYDYSNNSARGVTSIAFNKNSPIIASMVFDADQKLIGGVPLPLVTSTVDAAIGVISHVLPTQPTRVQESLLDRVRSYLEDYTRLLASKKHPPPRHQAACLNASILLHKLTFAIQFFNDQRISSIVSDSVKLLLRSPESLVRQNAAEAYGFLASKTDSNTVAAYTNEVIETLVSNMDPFSRSGYALVLSSIASNAASNVHATQWQSALVTVTQLSSDPHPLVHSASIQAMTAVVSNSGLLANKYAEECLTVLTRLYLLDSHSSAVGPAVYSNFDLDYSTTVSIAKCCRVLVSLIGPDLANQKELLHKVYHLVDQFQYNRNALVIVQSWGCFEELFYFAKAQIDWISQVLIWTTDVFKPRSPETLSAALEALLLLFKTSPQNVFAITGSVLQYKLWLVYDENHSPLLRDLFLTWLEHTAIYEPEKWILRLQDVIMRPRFHFVQRATESGSAARRNSAAAAAAAAAAAETADEDQSLGAQAEQQHDTELLEWRTRQFACEMMLQLTRLELKGKSQASLQNSIITKNVRNVIKIAFSAATSAVLSMQLVGLELLNELVSGLCQLPDLDFPEVRLLEQYQAQITSALTPAFTSDSSPELAIAALKVCGTFVASGVVGNATKLGRILRVIKDALDSCTENEFSLGDLKLSPNAQDIIKVAVLRLWADVFVASETQEYLQDIVKPHESQLLNLWTLTIEDYAKLRFEPEQASSTSFAESLELMRAAQLRHILLTTYEESWLNLVSALATLIESKGSEVMERSTGGRDIIFVLFGLCFEALLTLRSNQLPILVALQRILLPGVSASVIYEQEIFTEVVDILDRILLTGNPAERSCVIYIARNVATGRCESDESVDDLFELFRLCVLPLRALFPSLADLPGNPPSVINEAEYLDLIKLSLDALVDIVQVFREVIQNDLYVCLLYIFEKISEIPLCQEKVVPHIFSSYRRLLEVMDKAAQSSEDARRLVTDAVATAFVDASKELASASDEVTKRNWMLTCMVILCTNYNLLDNATGNAWQFGSFLVDALHDEALSQVAAESMRACLAIRPESLARDAFISGCIPKLVEQLSDSSSPAVSKMVTKLVVQYAAIHPIQGMGLALTVLLYVVNDASWINTDQARELFVSGLLIRLLESHSAIFKQAIQQLTPDDRDLLRRLLVHDEQKSDASLNSESTIVLTSFG</sequence>
<dbReference type="SUPFAM" id="SSF48371">
    <property type="entry name" value="ARM repeat"/>
    <property type="match status" value="2"/>
</dbReference>
<dbReference type="Pfam" id="PF25808">
    <property type="entry name" value="TPR_LAA1_C"/>
    <property type="match status" value="1"/>
</dbReference>
<gene>
    <name evidence="3" type="ORF">B9G98_01250</name>
</gene>
<reference evidence="3 4" key="1">
    <citation type="submission" date="2017-04" db="EMBL/GenBank/DDBJ databases">
        <title>Genome sequencing of [Candida] sorbophila.</title>
        <authorList>
            <person name="Ahn J.O."/>
        </authorList>
    </citation>
    <scope>NUCLEOTIDE SEQUENCE [LARGE SCALE GENOMIC DNA]</scope>
    <source>
        <strain evidence="3 4">DS02</strain>
    </source>
</reference>
<proteinExistence type="inferred from homology"/>
<dbReference type="GO" id="GO:0008104">
    <property type="term" value="P:intracellular protein localization"/>
    <property type="evidence" value="ECO:0007669"/>
    <property type="project" value="TreeGrafter"/>
</dbReference>
<dbReference type="Gene3D" id="1.25.10.10">
    <property type="entry name" value="Leucine-rich Repeat Variant"/>
    <property type="match status" value="2"/>
</dbReference>
<dbReference type="InterPro" id="IPR046837">
    <property type="entry name" value="Laa1/Sip1/HEATR5-like_HEAT"/>
</dbReference>
<dbReference type="PANTHER" id="PTHR21663">
    <property type="entry name" value="HYPOTHETICAL HEAT DOMAIN-CONTAINING"/>
    <property type="match status" value="1"/>
</dbReference>
<organism evidence="3 4">
    <name type="scientific">Wickerhamiella sorbophila</name>
    <dbReference type="NCBI Taxonomy" id="45607"/>
    <lineage>
        <taxon>Eukaryota</taxon>
        <taxon>Fungi</taxon>
        <taxon>Dikarya</taxon>
        <taxon>Ascomycota</taxon>
        <taxon>Saccharomycotina</taxon>
        <taxon>Dipodascomycetes</taxon>
        <taxon>Dipodascales</taxon>
        <taxon>Trichomonascaceae</taxon>
        <taxon>Wickerhamiella</taxon>
    </lineage>
</organism>
<dbReference type="GO" id="GO:0042147">
    <property type="term" value="P:retrograde transport, endosome to Golgi"/>
    <property type="evidence" value="ECO:0007669"/>
    <property type="project" value="TreeGrafter"/>
</dbReference>
<keyword evidence="4" id="KW-1185">Reference proteome</keyword>
<dbReference type="EMBL" id="NDIQ01000001">
    <property type="protein sequence ID" value="PRT53630.1"/>
    <property type="molecule type" value="Genomic_DNA"/>
</dbReference>
<dbReference type="InterPro" id="IPR040108">
    <property type="entry name" value="Laa1/Sip1/HEATR5"/>
</dbReference>
<dbReference type="GO" id="GO:0005794">
    <property type="term" value="C:Golgi apparatus"/>
    <property type="evidence" value="ECO:0007669"/>
    <property type="project" value="TreeGrafter"/>
</dbReference>
<dbReference type="InterPro" id="IPR011989">
    <property type="entry name" value="ARM-like"/>
</dbReference>
<evidence type="ECO:0000313" key="4">
    <source>
        <dbReference type="Proteomes" id="UP000238350"/>
    </source>
</evidence>
<evidence type="ECO:0000313" key="3">
    <source>
        <dbReference type="EMBL" id="PRT53630.1"/>
    </source>
</evidence>
<dbReference type="InterPro" id="IPR016024">
    <property type="entry name" value="ARM-type_fold"/>
</dbReference>
<dbReference type="GO" id="GO:0006897">
    <property type="term" value="P:endocytosis"/>
    <property type="evidence" value="ECO:0007669"/>
    <property type="project" value="TreeGrafter"/>
</dbReference>
<feature type="domain" description="LAA1-like C-terminal TPR repeats" evidence="2">
    <location>
        <begin position="1579"/>
        <end position="1729"/>
    </location>
</feature>
<dbReference type="Pfam" id="PF20210">
    <property type="entry name" value="Laa1_Sip1_HTR5"/>
    <property type="match status" value="1"/>
</dbReference>
<comment type="similarity">
    <text evidence="1">Belongs to the HEATR5 family.</text>
</comment>
<evidence type="ECO:0000256" key="1">
    <source>
        <dbReference type="ARBA" id="ARBA00008304"/>
    </source>
</evidence>
<dbReference type="STRING" id="45607.A0A2T0FF82"/>
<dbReference type="GO" id="GO:0030139">
    <property type="term" value="C:endocytic vesicle"/>
    <property type="evidence" value="ECO:0007669"/>
    <property type="project" value="TreeGrafter"/>
</dbReference>
<dbReference type="OrthoDB" id="192608at2759"/>
<dbReference type="RefSeq" id="XP_024663576.1">
    <property type="nucleotide sequence ID" value="XM_024807808.1"/>
</dbReference>
<dbReference type="GO" id="GO:0016020">
    <property type="term" value="C:membrane"/>
    <property type="evidence" value="ECO:0007669"/>
    <property type="project" value="TreeGrafter"/>
</dbReference>
<dbReference type="PANTHER" id="PTHR21663:SF0">
    <property type="entry name" value="HEAT REPEAT-CONTAINING PROTEIN 5B"/>
    <property type="match status" value="1"/>
</dbReference>
<dbReference type="GeneID" id="36514999"/>
<dbReference type="InterPro" id="IPR057981">
    <property type="entry name" value="TPR_LAA1-like_C"/>
</dbReference>
<accession>A0A2T0FF82</accession>
<comment type="caution">
    <text evidence="3">The sequence shown here is derived from an EMBL/GenBank/DDBJ whole genome shotgun (WGS) entry which is preliminary data.</text>
</comment>
<evidence type="ECO:0000259" key="2">
    <source>
        <dbReference type="Pfam" id="PF25808"/>
    </source>
</evidence>
<dbReference type="GO" id="GO:0005829">
    <property type="term" value="C:cytosol"/>
    <property type="evidence" value="ECO:0007669"/>
    <property type="project" value="GOC"/>
</dbReference>
<name>A0A2T0FF82_9ASCO</name>
<protein>
    <submittedName>
        <fullName evidence="3">Pof6 interactor protein 1</fullName>
    </submittedName>
</protein>
<dbReference type="Proteomes" id="UP000238350">
    <property type="component" value="Unassembled WGS sequence"/>
</dbReference>